<evidence type="ECO:0000256" key="1">
    <source>
        <dbReference type="ARBA" id="ARBA00010541"/>
    </source>
</evidence>
<dbReference type="Proteomes" id="UP000286773">
    <property type="component" value="Unassembled WGS sequence"/>
</dbReference>
<dbReference type="RefSeq" id="WP_126814231.1">
    <property type="nucleotide sequence ID" value="NZ_NGKC01000012.1"/>
</dbReference>
<keyword evidence="3" id="KW-0378">Hydrolase</keyword>
<dbReference type="SUPFAM" id="SSF50156">
    <property type="entry name" value="PDZ domain-like"/>
    <property type="match status" value="1"/>
</dbReference>
<evidence type="ECO:0000313" key="8">
    <source>
        <dbReference type="Proteomes" id="UP000286773"/>
    </source>
</evidence>
<dbReference type="PANTHER" id="PTHR43343">
    <property type="entry name" value="PEPTIDASE S12"/>
    <property type="match status" value="1"/>
</dbReference>
<keyword evidence="2 7" id="KW-0645">Protease</keyword>
<dbReference type="InterPro" id="IPR051201">
    <property type="entry name" value="Chloro_Bact_Ser_Proteases"/>
</dbReference>
<dbReference type="Gene3D" id="2.40.10.10">
    <property type="entry name" value="Trypsin-like serine proteases"/>
    <property type="match status" value="2"/>
</dbReference>
<keyword evidence="5" id="KW-0472">Membrane</keyword>
<evidence type="ECO:0000256" key="3">
    <source>
        <dbReference type="ARBA" id="ARBA00022801"/>
    </source>
</evidence>
<dbReference type="Pfam" id="PF13180">
    <property type="entry name" value="PDZ_2"/>
    <property type="match status" value="1"/>
</dbReference>
<organism evidence="7 8">
    <name type="scientific">Vagococcus acidifermentans</name>
    <dbReference type="NCBI Taxonomy" id="564710"/>
    <lineage>
        <taxon>Bacteria</taxon>
        <taxon>Bacillati</taxon>
        <taxon>Bacillota</taxon>
        <taxon>Bacilli</taxon>
        <taxon>Lactobacillales</taxon>
        <taxon>Enterococcaceae</taxon>
        <taxon>Vagococcus</taxon>
    </lineage>
</organism>
<keyword evidence="5" id="KW-1133">Transmembrane helix</keyword>
<protein>
    <submittedName>
        <fullName evidence="7">Serine protease</fullName>
    </submittedName>
</protein>
<evidence type="ECO:0000259" key="6">
    <source>
        <dbReference type="PROSITE" id="PS50106"/>
    </source>
</evidence>
<comment type="caution">
    <text evidence="7">The sequence shown here is derived from an EMBL/GenBank/DDBJ whole genome shotgun (WGS) entry which is preliminary data.</text>
</comment>
<dbReference type="GO" id="GO:0004252">
    <property type="term" value="F:serine-type endopeptidase activity"/>
    <property type="evidence" value="ECO:0007669"/>
    <property type="project" value="InterPro"/>
</dbReference>
<dbReference type="InterPro" id="IPR001940">
    <property type="entry name" value="Peptidase_S1C"/>
</dbReference>
<dbReference type="Gene3D" id="2.30.42.10">
    <property type="match status" value="1"/>
</dbReference>
<keyword evidence="4" id="KW-0720">Serine protease</keyword>
<feature type="domain" description="PDZ" evidence="6">
    <location>
        <begin position="297"/>
        <end position="398"/>
    </location>
</feature>
<accession>A0A430AQZ1</accession>
<proteinExistence type="inferred from homology"/>
<dbReference type="GO" id="GO:0006508">
    <property type="term" value="P:proteolysis"/>
    <property type="evidence" value="ECO:0007669"/>
    <property type="project" value="UniProtKB-KW"/>
</dbReference>
<dbReference type="InterPro" id="IPR036034">
    <property type="entry name" value="PDZ_sf"/>
</dbReference>
<evidence type="ECO:0000256" key="5">
    <source>
        <dbReference type="SAM" id="Phobius"/>
    </source>
</evidence>
<dbReference type="InterPro" id="IPR001478">
    <property type="entry name" value="PDZ"/>
</dbReference>
<name>A0A430AQZ1_9ENTE</name>
<dbReference type="SMART" id="SM00228">
    <property type="entry name" value="PDZ"/>
    <property type="match status" value="1"/>
</dbReference>
<reference evidence="7 8" key="1">
    <citation type="submission" date="2017-05" db="EMBL/GenBank/DDBJ databases">
        <title>Vagococcus spp. assemblies.</title>
        <authorList>
            <person name="Gulvik C.A."/>
        </authorList>
    </citation>
    <scope>NUCLEOTIDE SEQUENCE [LARGE SCALE GENOMIC DNA]</scope>
    <source>
        <strain evidence="7 8">LMG 24798</strain>
    </source>
</reference>
<feature type="transmembrane region" description="Helical" evidence="5">
    <location>
        <begin position="23"/>
        <end position="44"/>
    </location>
</feature>
<evidence type="ECO:0000313" key="7">
    <source>
        <dbReference type="EMBL" id="RSU10403.1"/>
    </source>
</evidence>
<comment type="similarity">
    <text evidence="1">Belongs to the peptidase S1C family.</text>
</comment>
<evidence type="ECO:0000256" key="4">
    <source>
        <dbReference type="ARBA" id="ARBA00022825"/>
    </source>
</evidence>
<gene>
    <name evidence="7" type="ORF">CBF27_10320</name>
</gene>
<evidence type="ECO:0000256" key="2">
    <source>
        <dbReference type="ARBA" id="ARBA00022670"/>
    </source>
</evidence>
<dbReference type="PANTHER" id="PTHR43343:SF3">
    <property type="entry name" value="PROTEASE DO-LIKE 8, CHLOROPLASTIC"/>
    <property type="match status" value="1"/>
</dbReference>
<dbReference type="PRINTS" id="PR00834">
    <property type="entry name" value="PROTEASES2C"/>
</dbReference>
<dbReference type="AlphaFoldDB" id="A0A430AQZ1"/>
<dbReference type="PROSITE" id="PS50106">
    <property type="entry name" value="PDZ"/>
    <property type="match status" value="1"/>
</dbReference>
<dbReference type="EMBL" id="NGKC01000012">
    <property type="protein sequence ID" value="RSU10403.1"/>
    <property type="molecule type" value="Genomic_DNA"/>
</dbReference>
<dbReference type="SUPFAM" id="SSF50494">
    <property type="entry name" value="Trypsin-like serine proteases"/>
    <property type="match status" value="1"/>
</dbReference>
<keyword evidence="8" id="KW-1185">Reference proteome</keyword>
<dbReference type="InterPro" id="IPR009003">
    <property type="entry name" value="Peptidase_S1_PA"/>
</dbReference>
<sequence>MKRKDVTPDFHGHKKNNGLFQRFAISLAGGLLGGALAFGGLYLVNNNQTGNTNTTNTSNQTTTQVSNVQYNINSEVTEAVQKMEPAVVSVINLQEQSSNGFDSLFGRTAESAEDQLTKSSEGSGVIYKKEDGKAYVVTNNHVIAGADQVEVMLNSGEKTTAKIIGSDVYSDLAVLQIDDSNVEGVAEFADSDKINVGEPALAMGSPLGTTFANSVSQGIVSAKNRNITNTDDNGETISINAIQTDAAINPGNSGGPLVNVQGQVIGINSSKIAAASSGVSAEGMGFAIPSNDVISIINQLERNGKVVRPVLGISMSNLAAARAYDRDNSLNLDENSPTSGVIIGEVMKGSAAEAAGLKQLDIIIKADGKEVANTSDLQSVLYSKEVGDKLKLTIVRDNKEQAITVHLTKDSAN</sequence>
<dbReference type="Pfam" id="PF13365">
    <property type="entry name" value="Trypsin_2"/>
    <property type="match status" value="1"/>
</dbReference>
<keyword evidence="5" id="KW-0812">Transmembrane</keyword>
<dbReference type="OrthoDB" id="9758917at2"/>
<dbReference type="InterPro" id="IPR043504">
    <property type="entry name" value="Peptidase_S1_PA_chymotrypsin"/>
</dbReference>